<keyword evidence="3" id="KW-1185">Reference proteome</keyword>
<keyword evidence="1" id="KW-0472">Membrane</keyword>
<organism evidence="2 3">
    <name type="scientific">Tagetes erecta</name>
    <name type="common">African marigold</name>
    <dbReference type="NCBI Taxonomy" id="13708"/>
    <lineage>
        <taxon>Eukaryota</taxon>
        <taxon>Viridiplantae</taxon>
        <taxon>Streptophyta</taxon>
        <taxon>Embryophyta</taxon>
        <taxon>Tracheophyta</taxon>
        <taxon>Spermatophyta</taxon>
        <taxon>Magnoliopsida</taxon>
        <taxon>eudicotyledons</taxon>
        <taxon>Gunneridae</taxon>
        <taxon>Pentapetalae</taxon>
        <taxon>asterids</taxon>
        <taxon>campanulids</taxon>
        <taxon>Asterales</taxon>
        <taxon>Asteraceae</taxon>
        <taxon>Asteroideae</taxon>
        <taxon>Heliantheae alliance</taxon>
        <taxon>Tageteae</taxon>
        <taxon>Tagetes</taxon>
    </lineage>
</organism>
<evidence type="ECO:0000313" key="3">
    <source>
        <dbReference type="Proteomes" id="UP001229421"/>
    </source>
</evidence>
<proteinExistence type="predicted"/>
<keyword evidence="1" id="KW-0812">Transmembrane</keyword>
<gene>
    <name evidence="2" type="ORF">QVD17_35596</name>
</gene>
<reference evidence="2" key="1">
    <citation type="journal article" date="2023" name="bioRxiv">
        <title>Improved chromosome-level genome assembly for marigold (Tagetes erecta).</title>
        <authorList>
            <person name="Jiang F."/>
            <person name="Yuan L."/>
            <person name="Wang S."/>
            <person name="Wang H."/>
            <person name="Xu D."/>
            <person name="Wang A."/>
            <person name="Fan W."/>
        </authorList>
    </citation>
    <scope>NUCLEOTIDE SEQUENCE</scope>
    <source>
        <strain evidence="2">WSJ</strain>
        <tissue evidence="2">Leaf</tissue>
    </source>
</reference>
<feature type="transmembrane region" description="Helical" evidence="1">
    <location>
        <begin position="6"/>
        <end position="28"/>
    </location>
</feature>
<dbReference type="EMBL" id="JAUHHV010000010">
    <property type="protein sequence ID" value="KAK1409072.1"/>
    <property type="molecule type" value="Genomic_DNA"/>
</dbReference>
<evidence type="ECO:0000313" key="2">
    <source>
        <dbReference type="EMBL" id="KAK1409072.1"/>
    </source>
</evidence>
<dbReference type="AlphaFoldDB" id="A0AAD8JR21"/>
<sequence length="83" mass="9859">MLVSHTSLSVSSSLGLFANLLFFLHRLFHNPLLLFNQKHRIGWVLKSWEVKWVNIDGMYVCMYDLHTIKQTWKLEGLDNVRRD</sequence>
<keyword evidence="1" id="KW-1133">Transmembrane helix</keyword>
<dbReference type="Proteomes" id="UP001229421">
    <property type="component" value="Unassembled WGS sequence"/>
</dbReference>
<evidence type="ECO:0000256" key="1">
    <source>
        <dbReference type="SAM" id="Phobius"/>
    </source>
</evidence>
<name>A0AAD8JR21_TARER</name>
<comment type="caution">
    <text evidence="2">The sequence shown here is derived from an EMBL/GenBank/DDBJ whole genome shotgun (WGS) entry which is preliminary data.</text>
</comment>
<protein>
    <submittedName>
        <fullName evidence="2">Uncharacterized protein</fullName>
    </submittedName>
</protein>
<accession>A0AAD8JR21</accession>